<name>A0ABW4ZXF2_9BACL</name>
<dbReference type="Proteomes" id="UP001597343">
    <property type="component" value="Unassembled WGS sequence"/>
</dbReference>
<reference evidence="2" key="1">
    <citation type="journal article" date="2019" name="Int. J. Syst. Evol. Microbiol.">
        <title>The Global Catalogue of Microorganisms (GCM) 10K type strain sequencing project: providing services to taxonomists for standard genome sequencing and annotation.</title>
        <authorList>
            <consortium name="The Broad Institute Genomics Platform"/>
            <consortium name="The Broad Institute Genome Sequencing Center for Infectious Disease"/>
            <person name="Wu L."/>
            <person name="Ma J."/>
        </authorList>
    </citation>
    <scope>NUCLEOTIDE SEQUENCE [LARGE SCALE GENOMIC DNA]</scope>
    <source>
        <strain evidence="2">CGMCC 1.13574</strain>
    </source>
</reference>
<evidence type="ECO:0000313" key="2">
    <source>
        <dbReference type="Proteomes" id="UP001597343"/>
    </source>
</evidence>
<dbReference type="RefSeq" id="WP_386046128.1">
    <property type="nucleotide sequence ID" value="NZ_JBHUIO010000005.1"/>
</dbReference>
<gene>
    <name evidence="1" type="ORF">ACFSOY_09850</name>
</gene>
<dbReference type="SUPFAM" id="SSF50998">
    <property type="entry name" value="Quinoprotein alcohol dehydrogenase-like"/>
    <property type="match status" value="1"/>
</dbReference>
<comment type="caution">
    <text evidence="1">The sequence shown here is derived from an EMBL/GenBank/DDBJ whole genome shotgun (WGS) entry which is preliminary data.</text>
</comment>
<dbReference type="EMBL" id="JBHUIO010000005">
    <property type="protein sequence ID" value="MFD2170301.1"/>
    <property type="molecule type" value="Genomic_DNA"/>
</dbReference>
<accession>A0ABW4ZXF2</accession>
<sequence length="746" mass="83317">MGLDMLATHGIGQVPGRVARAYRNKTAYEKRVVNVGVEGQREYVGGTVIADAGFLMDGKTMYYLVTNNIPAYTKIYKLDVTTGIETLIASFDFYSNSYFKYAKEVQKLLVFQQSPATLYVVDLLTGTFIPFAAPVAGYSGAYPQTVDNTYLYWLNGTGIYRYNYKAGGAVEKLATITLHNSYSSIASGSFKNMMVVGNQLATVVRCEYKSDSSYYNFAYAIDATTGNKLGETSYMGIPIASNGDNQKLLFSANSDTNLYIEDPINSTRTSLGNQHATAFEFSWDGAYLATKSGVVTIQTGVNSSDLAFSSMYYNWGVRPTIAPKTYSFESDVLVTSEAWGDRPVWNMYYRTHFKDTPINEAFISKSQTRDEGYDYYWSQWVDSSTFSVTGSIGRVRKNMLMISEVGEAAPYSGSVHFWDVGALRVKAKVGIKPSIRIRSMTTIPSNLDAYVQSMQASDDALVMQITGGHIWWQDLNDLAKAPENVKTFLPNSETYSFFETKNGDGRGSIHGYDAFFYTFPGDGSLKIRSYHLKNRTVTADYHIRSFNGIGLTNPTMRGAAVTNDGKYIYLIIRDNADGVDGHWMYHLETQTLTKALGINTSGRVYGLMPCWDNCMGWFVDYSTSTTYYDTAPTSKGTFYNRTAYIYNPATGEHLRGGNCDRWIGRFVDGNPVHSAVQTDQNGTLHKMLKNGARRAIGGFYSTASAGNCIGLTEDGKTFVHMYPYYRDKWYGELHLYENNFDKYAKL</sequence>
<dbReference type="InterPro" id="IPR011047">
    <property type="entry name" value="Quinoprotein_ADH-like_sf"/>
</dbReference>
<proteinExistence type="predicted"/>
<keyword evidence="2" id="KW-1185">Reference proteome</keyword>
<evidence type="ECO:0000313" key="1">
    <source>
        <dbReference type="EMBL" id="MFD2170301.1"/>
    </source>
</evidence>
<protein>
    <submittedName>
        <fullName evidence="1">Uncharacterized protein</fullName>
    </submittedName>
</protein>
<organism evidence="1 2">
    <name type="scientific">Tumebacillus lipolyticus</name>
    <dbReference type="NCBI Taxonomy" id="1280370"/>
    <lineage>
        <taxon>Bacteria</taxon>
        <taxon>Bacillati</taxon>
        <taxon>Bacillota</taxon>
        <taxon>Bacilli</taxon>
        <taxon>Bacillales</taxon>
        <taxon>Alicyclobacillaceae</taxon>
        <taxon>Tumebacillus</taxon>
    </lineage>
</organism>